<feature type="domain" description="MgtC/SapB/SrpB/YhiD N-terminal" evidence="10">
    <location>
        <begin position="12"/>
        <end position="133"/>
    </location>
</feature>
<keyword evidence="13" id="KW-1185">Reference proteome</keyword>
<gene>
    <name evidence="12" type="ORF">SAMN05444170_3207</name>
</gene>
<dbReference type="PRINTS" id="PR01837">
    <property type="entry name" value="MGTCSAPBPROT"/>
</dbReference>
<comment type="subcellular location">
    <subcellularLocation>
        <location evidence="9">Cell inner membrane</location>
        <topology evidence="9">Multi-pass membrane protein</topology>
    </subcellularLocation>
    <subcellularLocation>
        <location evidence="1">Cell membrane</location>
        <topology evidence="1">Multi-pass membrane protein</topology>
    </subcellularLocation>
</comment>
<dbReference type="RefSeq" id="WP_072819012.1">
    <property type="nucleotide sequence ID" value="NZ_LT670849.1"/>
</dbReference>
<comment type="function">
    <text evidence="8">Virulence factor required for growth in low Mg(2+) medium and for intramacrophage survival. May be involved in regulating membrane potential by activating Na(+)/K(+)-ATPase.</text>
</comment>
<proteinExistence type="inferred from homology"/>
<feature type="transmembrane region" description="Helical" evidence="9">
    <location>
        <begin position="33"/>
        <end position="51"/>
    </location>
</feature>
<protein>
    <recommendedName>
        <fullName evidence="3 9">Protein MgtC</fullName>
    </recommendedName>
</protein>
<evidence type="ECO:0000313" key="12">
    <source>
        <dbReference type="EMBL" id="SHN76517.1"/>
    </source>
</evidence>
<evidence type="ECO:0000256" key="6">
    <source>
        <dbReference type="ARBA" id="ARBA00022989"/>
    </source>
</evidence>
<dbReference type="OrthoDB" id="9811198at2"/>
<evidence type="ECO:0000256" key="9">
    <source>
        <dbReference type="RuleBase" id="RU365041"/>
    </source>
</evidence>
<dbReference type="InterPro" id="IPR049177">
    <property type="entry name" value="MgtC_SapB_SrpB_YhiD_N"/>
</dbReference>
<keyword evidence="9" id="KW-0997">Cell inner membrane</keyword>
<feature type="transmembrane region" description="Helical" evidence="9">
    <location>
        <begin position="63"/>
        <end position="81"/>
    </location>
</feature>
<keyword evidence="4" id="KW-1003">Cell membrane</keyword>
<feature type="domain" description="MgtC-like C-terminal" evidence="11">
    <location>
        <begin position="149"/>
        <end position="226"/>
    </location>
</feature>
<dbReference type="AlphaFoldDB" id="A0A1M7U0X7"/>
<comment type="similarity">
    <text evidence="2 9">Belongs to the MgtC/SapB family.</text>
</comment>
<evidence type="ECO:0000259" key="10">
    <source>
        <dbReference type="Pfam" id="PF02308"/>
    </source>
</evidence>
<name>A0A1M7U0X7_9BRAD</name>
<dbReference type="Proteomes" id="UP000184096">
    <property type="component" value="Chromosome I"/>
</dbReference>
<evidence type="ECO:0000256" key="3">
    <source>
        <dbReference type="ARBA" id="ARBA00013833"/>
    </source>
</evidence>
<keyword evidence="5 9" id="KW-0812">Transmembrane</keyword>
<evidence type="ECO:0000256" key="2">
    <source>
        <dbReference type="ARBA" id="ARBA00009298"/>
    </source>
</evidence>
<feature type="transmembrane region" description="Helical" evidence="9">
    <location>
        <begin position="112"/>
        <end position="132"/>
    </location>
</feature>
<dbReference type="Pfam" id="PF02308">
    <property type="entry name" value="MgtC"/>
    <property type="match status" value="1"/>
</dbReference>
<evidence type="ECO:0000256" key="4">
    <source>
        <dbReference type="ARBA" id="ARBA00022475"/>
    </source>
</evidence>
<dbReference type="PANTHER" id="PTHR33778:SF3">
    <property type="entry name" value="PROTEIN MGTC"/>
    <property type="match status" value="1"/>
</dbReference>
<accession>A0A1M7U0X7</accession>
<keyword evidence="6 9" id="KW-1133">Transmembrane helix</keyword>
<dbReference type="Pfam" id="PF21770">
    <property type="entry name" value="MgtC_SapB_C"/>
    <property type="match status" value="1"/>
</dbReference>
<keyword evidence="7 9" id="KW-0472">Membrane</keyword>
<reference evidence="13" key="1">
    <citation type="submission" date="2016-11" db="EMBL/GenBank/DDBJ databases">
        <authorList>
            <person name="Varghese N."/>
            <person name="Submissions S."/>
        </authorList>
    </citation>
    <scope>NUCLEOTIDE SEQUENCE [LARGE SCALE GENOMIC DNA]</scope>
    <source>
        <strain evidence="13">GAS401</strain>
    </source>
</reference>
<sequence>MITSIEQTAFNLGVATLLGACIGFERQWRQRMAGLRTNTLVAIGAASFVVFESLFPDDGSPTRVAAQVVSGIGFLGAGIIFREGLQVSGLNTAATLWCSAAVGLLAGSGHPLHAAAATAFVVLVNLTLRPLVRLINRQPIVQAESDFRYSVRVVCRSPEEAHIRALLLQSSANGHLSLRQLDSTDIEEAGRVEVTALLTSPAKNDAVLEQVVGRLSLESTVSAASWSVAPVLE</sequence>
<evidence type="ECO:0000256" key="7">
    <source>
        <dbReference type="ARBA" id="ARBA00023136"/>
    </source>
</evidence>
<organism evidence="12 13">
    <name type="scientific">Bradyrhizobium erythrophlei</name>
    <dbReference type="NCBI Taxonomy" id="1437360"/>
    <lineage>
        <taxon>Bacteria</taxon>
        <taxon>Pseudomonadati</taxon>
        <taxon>Pseudomonadota</taxon>
        <taxon>Alphaproteobacteria</taxon>
        <taxon>Hyphomicrobiales</taxon>
        <taxon>Nitrobacteraceae</taxon>
        <taxon>Bradyrhizobium</taxon>
    </lineage>
</organism>
<dbReference type="Gene3D" id="3.30.70.260">
    <property type="match status" value="1"/>
</dbReference>
<evidence type="ECO:0000256" key="8">
    <source>
        <dbReference type="ARBA" id="ARBA00025369"/>
    </source>
</evidence>
<dbReference type="PANTHER" id="PTHR33778">
    <property type="entry name" value="PROTEIN MGTC"/>
    <property type="match status" value="1"/>
</dbReference>
<dbReference type="GO" id="GO:0005886">
    <property type="term" value="C:plasma membrane"/>
    <property type="evidence" value="ECO:0007669"/>
    <property type="project" value="UniProtKB-SubCell"/>
</dbReference>
<dbReference type="InterPro" id="IPR048640">
    <property type="entry name" value="MgtC-like_C"/>
</dbReference>
<evidence type="ECO:0000259" key="11">
    <source>
        <dbReference type="Pfam" id="PF21770"/>
    </source>
</evidence>
<evidence type="ECO:0000256" key="5">
    <source>
        <dbReference type="ARBA" id="ARBA00022692"/>
    </source>
</evidence>
<dbReference type="EMBL" id="LT670849">
    <property type="protein sequence ID" value="SHN76517.1"/>
    <property type="molecule type" value="Genomic_DNA"/>
</dbReference>
<evidence type="ECO:0000313" key="13">
    <source>
        <dbReference type="Proteomes" id="UP000184096"/>
    </source>
</evidence>
<dbReference type="InterPro" id="IPR003416">
    <property type="entry name" value="MgtC/SapB/SrpB/YhiD_fam"/>
</dbReference>
<evidence type="ECO:0000256" key="1">
    <source>
        <dbReference type="ARBA" id="ARBA00004651"/>
    </source>
</evidence>